<comment type="similarity">
    <text evidence="1">Belongs to the caleosin family.</text>
</comment>
<protein>
    <submittedName>
        <fullName evidence="4">Caleosin</fullName>
    </submittedName>
</protein>
<evidence type="ECO:0000256" key="2">
    <source>
        <dbReference type="SAM" id="Phobius"/>
    </source>
</evidence>
<dbReference type="AlphaFoldDB" id="A0A914PUI4"/>
<evidence type="ECO:0000313" key="3">
    <source>
        <dbReference type="Proteomes" id="UP000887578"/>
    </source>
</evidence>
<keyword evidence="2" id="KW-0812">Transmembrane</keyword>
<dbReference type="PANTHER" id="PTHR31495:SF20">
    <property type="entry name" value="CALEOSIN-RELATED FAMILY PROTEIN"/>
    <property type="match status" value="1"/>
</dbReference>
<evidence type="ECO:0000256" key="1">
    <source>
        <dbReference type="ARBA" id="ARBA00006765"/>
    </source>
</evidence>
<dbReference type="InterPro" id="IPR007736">
    <property type="entry name" value="Caleosin-related"/>
</dbReference>
<organism evidence="3 4">
    <name type="scientific">Panagrolaimus davidi</name>
    <dbReference type="NCBI Taxonomy" id="227884"/>
    <lineage>
        <taxon>Eukaryota</taxon>
        <taxon>Metazoa</taxon>
        <taxon>Ecdysozoa</taxon>
        <taxon>Nematoda</taxon>
        <taxon>Chromadorea</taxon>
        <taxon>Rhabditida</taxon>
        <taxon>Tylenchina</taxon>
        <taxon>Panagrolaimomorpha</taxon>
        <taxon>Panagrolaimoidea</taxon>
        <taxon>Panagrolaimidae</taxon>
        <taxon>Panagrolaimus</taxon>
    </lineage>
</organism>
<dbReference type="Pfam" id="PF05042">
    <property type="entry name" value="Caleosin"/>
    <property type="match status" value="1"/>
</dbReference>
<keyword evidence="3" id="KW-1185">Reference proteome</keyword>
<dbReference type="GO" id="GO:0004497">
    <property type="term" value="F:monooxygenase activity"/>
    <property type="evidence" value="ECO:0007669"/>
    <property type="project" value="TreeGrafter"/>
</dbReference>
<accession>A0A914PUI4</accession>
<proteinExistence type="inferred from homology"/>
<feature type="transmembrane region" description="Helical" evidence="2">
    <location>
        <begin position="42"/>
        <end position="60"/>
    </location>
</feature>
<dbReference type="GO" id="GO:0005509">
    <property type="term" value="F:calcium ion binding"/>
    <property type="evidence" value="ECO:0007669"/>
    <property type="project" value="TreeGrafter"/>
</dbReference>
<evidence type="ECO:0000313" key="4">
    <source>
        <dbReference type="WBParaSite" id="PDA_v2.g18493.t1"/>
    </source>
</evidence>
<dbReference type="Proteomes" id="UP000887578">
    <property type="component" value="Unplaced"/>
</dbReference>
<dbReference type="WBParaSite" id="PDA_v2.g18493.t1">
    <property type="protein sequence ID" value="PDA_v2.g18493.t1"/>
    <property type="gene ID" value="PDA_v2.g18493"/>
</dbReference>
<name>A0A914PUI4_9BILA</name>
<keyword evidence="2" id="KW-1133">Transmembrane helix</keyword>
<dbReference type="PANTHER" id="PTHR31495">
    <property type="entry name" value="PEROXYGENASE 3-RELATED"/>
    <property type="match status" value="1"/>
</dbReference>
<keyword evidence="2" id="KW-0472">Membrane</keyword>
<sequence>MDKTPLQECPEKTALQKHCEFFDQDKDGTIMPWETYKGFRDLGFGFITSTLSAFVINLFLSYPTQDSKIPNPLLPIYIKNVHRGKHTSDSDTYNTDGTINPKKFEQFQKLIRECTNGKDVITTLSEALKLSELFRHGFDPVGGTASKGEWVFLWLANDYKLDAKDIQASYDGTLFEIIAKRRADEKKK</sequence>
<reference evidence="4" key="1">
    <citation type="submission" date="2022-11" db="UniProtKB">
        <authorList>
            <consortium name="WormBaseParasite"/>
        </authorList>
    </citation>
    <scope>IDENTIFICATION</scope>
</reference>